<name>A0A336MTM6_CULSO</name>
<protein>
    <submittedName>
        <fullName evidence="1">CSON007115 protein</fullName>
    </submittedName>
</protein>
<sequence length="78" mass="8798">MGIGSTHIKIFIIIVFESFACLCNTCVCSKLNVIQSLSKLLWILFVQNISYLSRMTGFFANSYKQKDMVVDEVSNPAK</sequence>
<reference evidence="1" key="1">
    <citation type="submission" date="2018-07" db="EMBL/GenBank/DDBJ databases">
        <authorList>
            <person name="Quirk P.G."/>
            <person name="Krulwich T.A."/>
        </authorList>
    </citation>
    <scope>NUCLEOTIDE SEQUENCE</scope>
</reference>
<organism evidence="1">
    <name type="scientific">Culicoides sonorensis</name>
    <name type="common">Biting midge</name>
    <dbReference type="NCBI Taxonomy" id="179676"/>
    <lineage>
        <taxon>Eukaryota</taxon>
        <taxon>Metazoa</taxon>
        <taxon>Ecdysozoa</taxon>
        <taxon>Arthropoda</taxon>
        <taxon>Hexapoda</taxon>
        <taxon>Insecta</taxon>
        <taxon>Pterygota</taxon>
        <taxon>Neoptera</taxon>
        <taxon>Endopterygota</taxon>
        <taxon>Diptera</taxon>
        <taxon>Nematocera</taxon>
        <taxon>Chironomoidea</taxon>
        <taxon>Ceratopogonidae</taxon>
        <taxon>Ceratopogoninae</taxon>
        <taxon>Culicoides</taxon>
        <taxon>Monoculicoides</taxon>
    </lineage>
</organism>
<evidence type="ECO:0000313" key="1">
    <source>
        <dbReference type="EMBL" id="SSX33914.1"/>
    </source>
</evidence>
<proteinExistence type="predicted"/>
<dbReference type="EMBL" id="UFQT01002675">
    <property type="protein sequence ID" value="SSX33914.1"/>
    <property type="molecule type" value="Genomic_DNA"/>
</dbReference>
<accession>A0A336MTM6</accession>
<gene>
    <name evidence="1" type="primary">CSON007115</name>
</gene>
<dbReference type="VEuPathDB" id="VectorBase:CSON007115"/>
<dbReference type="AlphaFoldDB" id="A0A336MTM6"/>